<protein>
    <submittedName>
        <fullName evidence="2">Class I SAM-dependent methyltransferase</fullName>
    </submittedName>
</protein>
<dbReference type="Proteomes" id="UP000546031">
    <property type="component" value="Unassembled WGS sequence"/>
</dbReference>
<gene>
    <name evidence="2" type="ORF">HUO12_00305</name>
</gene>
<dbReference type="GO" id="GO:0008168">
    <property type="term" value="F:methyltransferase activity"/>
    <property type="evidence" value="ECO:0007669"/>
    <property type="project" value="UniProtKB-KW"/>
</dbReference>
<dbReference type="GO" id="GO:0032259">
    <property type="term" value="P:methylation"/>
    <property type="evidence" value="ECO:0007669"/>
    <property type="project" value="UniProtKB-KW"/>
</dbReference>
<comment type="caution">
    <text evidence="2">The sequence shown here is derived from an EMBL/GenBank/DDBJ whole genome shotgun (WGS) entry which is preliminary data.</text>
</comment>
<feature type="domain" description="Methyltransferase" evidence="1">
    <location>
        <begin position="62"/>
        <end position="174"/>
    </location>
</feature>
<evidence type="ECO:0000313" key="3">
    <source>
        <dbReference type="Proteomes" id="UP000546031"/>
    </source>
</evidence>
<reference evidence="2 3" key="1">
    <citation type="submission" date="2020-06" db="EMBL/GenBank/DDBJ databases">
        <title>Altererythrobacter lutimaris sp. nov., a marine bacterium isolated from a tidal flat.</title>
        <authorList>
            <person name="Kim D."/>
            <person name="Yoo Y."/>
            <person name="Kim J.-J."/>
        </authorList>
    </citation>
    <scope>NUCLEOTIDE SEQUENCE [LARGE SCALE GENOMIC DNA]</scope>
    <source>
        <strain evidence="2 3">JGD-16</strain>
    </source>
</reference>
<dbReference type="PANTHER" id="PTHR43861:SF1">
    <property type="entry name" value="TRANS-ACONITATE 2-METHYLTRANSFERASE"/>
    <property type="match status" value="1"/>
</dbReference>
<dbReference type="SUPFAM" id="SSF53335">
    <property type="entry name" value="S-adenosyl-L-methionine-dependent methyltransferases"/>
    <property type="match status" value="1"/>
</dbReference>
<dbReference type="Gene3D" id="3.40.50.150">
    <property type="entry name" value="Vaccinia Virus protein VP39"/>
    <property type="match status" value="1"/>
</dbReference>
<dbReference type="CDD" id="cd02440">
    <property type="entry name" value="AdoMet_MTases"/>
    <property type="match status" value="1"/>
</dbReference>
<evidence type="ECO:0000259" key="1">
    <source>
        <dbReference type="Pfam" id="PF13847"/>
    </source>
</evidence>
<evidence type="ECO:0000313" key="2">
    <source>
        <dbReference type="EMBL" id="NVE93332.1"/>
    </source>
</evidence>
<keyword evidence="2" id="KW-0489">Methyltransferase</keyword>
<dbReference type="EMBL" id="JABWTA010000001">
    <property type="protein sequence ID" value="NVE93332.1"/>
    <property type="molecule type" value="Genomic_DNA"/>
</dbReference>
<dbReference type="InterPro" id="IPR029063">
    <property type="entry name" value="SAM-dependent_MTases_sf"/>
</dbReference>
<dbReference type="AlphaFoldDB" id="A0A850HFP7"/>
<name>A0A850HFP7_9SPHN</name>
<keyword evidence="3" id="KW-1185">Reference proteome</keyword>
<keyword evidence="2" id="KW-0808">Transferase</keyword>
<dbReference type="Pfam" id="PF13847">
    <property type="entry name" value="Methyltransf_31"/>
    <property type="match status" value="1"/>
</dbReference>
<sequence length="244" mass="26914">MLATMSAGANQKSNDAAASRRAAITAEFDAWAPSYESGRLAPWYQMHAREVFGHLDLANVRRVLDIGCGTGWALRQLAAEHPKIEFHGIDLSPRMIAEAEQRATSEGFSNVAFHQGDWEKLRPEIAAGKHAVQPGFDLALALSSLHYMADLKAALAHIRESLYAGGKLVLVERDTQGSSLTRLWGALHKFVLRDGVEFADTGELMTMMQSVGFEDVRVLARKRQFLRHGKLFTSVVLIEGARSK</sequence>
<proteinExistence type="predicted"/>
<dbReference type="InterPro" id="IPR025714">
    <property type="entry name" value="Methyltranfer_dom"/>
</dbReference>
<organism evidence="2 3">
    <name type="scientific">Altererythrobacter lutimaris</name>
    <dbReference type="NCBI Taxonomy" id="2743979"/>
    <lineage>
        <taxon>Bacteria</taxon>
        <taxon>Pseudomonadati</taxon>
        <taxon>Pseudomonadota</taxon>
        <taxon>Alphaproteobacteria</taxon>
        <taxon>Sphingomonadales</taxon>
        <taxon>Erythrobacteraceae</taxon>
        <taxon>Altererythrobacter</taxon>
    </lineage>
</organism>
<dbReference type="PANTHER" id="PTHR43861">
    <property type="entry name" value="TRANS-ACONITATE 2-METHYLTRANSFERASE-RELATED"/>
    <property type="match status" value="1"/>
</dbReference>
<accession>A0A850HFP7</accession>